<sequence length="438" mass="48859">MSLNRELETLKQEIAELKEKLNKKEQLLHALYKKQEGICTYNNILSTDEIVRYSRQMIMPDITVTGQETLKNSKVLIVGIGGLGCPAALYLASAGIGEITIIDYDAVELSNLHRQVLHSENDIGTPKVDSAFKKLERLNGNIKIIPIIDHVNSTTINRLLKATKYDVIIDGSDNVATRYLLNDACVLNNIPLVSGSALQMEGQLTVYHYKDGPCYRCIFPIPPPPQTVTNCGDGGVLGPVTGVIGVLQALETIKILIHSPFVLSKRFLIFDGIASTFQNIKLKQRNIKCEVCGDAPTITSLIDYEQFCGSSAHDKVTDINIVKPEQEIEILCFNKLRDDTLVVDVRPELEFKMCCLPKTLNYSYTKIMDNIGDFIKFLDVNTTQLSKNVLVLCRRGNDSQKVVKIVQSHLINHNINLYNVKGGLHAFSKQVDTTFPCY</sequence>
<evidence type="ECO:0000256" key="11">
    <source>
        <dbReference type="HAMAP-Rule" id="MF_03049"/>
    </source>
</evidence>
<dbReference type="InterPro" id="IPR035985">
    <property type="entry name" value="Ubiquitin-activating_enz"/>
</dbReference>
<feature type="binding site" evidence="11">
    <location>
        <begin position="110"/>
        <end position="114"/>
    </location>
    <ligand>
        <name>ATP</name>
        <dbReference type="ChEBI" id="CHEBI:30616"/>
    </ligand>
</feature>
<dbReference type="InterPro" id="IPR000594">
    <property type="entry name" value="ThiF_NAD_FAD-bd"/>
</dbReference>
<evidence type="ECO:0000256" key="4">
    <source>
        <dbReference type="ARBA" id="ARBA00022694"/>
    </source>
</evidence>
<feature type="binding site" evidence="11">
    <location>
        <begin position="173"/>
        <end position="174"/>
    </location>
    <ligand>
        <name>ATP</name>
        <dbReference type="ChEBI" id="CHEBI:30616"/>
    </ligand>
</feature>
<keyword evidence="9 11" id="KW-0501">Molybdenum cofactor biosynthesis</keyword>
<evidence type="ECO:0000313" key="15">
    <source>
        <dbReference type="Proteomes" id="UP001153636"/>
    </source>
</evidence>
<dbReference type="Pfam" id="PF00899">
    <property type="entry name" value="ThiF"/>
    <property type="match status" value="1"/>
</dbReference>
<dbReference type="HAMAP" id="MF_03049">
    <property type="entry name" value="MOCS3_Uba4"/>
    <property type="match status" value="1"/>
</dbReference>
<dbReference type="InterPro" id="IPR036873">
    <property type="entry name" value="Rhodanese-like_dom_sf"/>
</dbReference>
<dbReference type="CDD" id="cd00757">
    <property type="entry name" value="ThiF_MoeB_HesA_family"/>
    <property type="match status" value="1"/>
</dbReference>
<keyword evidence="12" id="KW-0175">Coiled coil</keyword>
<feature type="binding site" evidence="11">
    <location>
        <position position="292"/>
    </location>
    <ligand>
        <name>Zn(2+)</name>
        <dbReference type="ChEBI" id="CHEBI:29105"/>
    </ligand>
</feature>
<keyword evidence="8 11" id="KW-0067">ATP-binding</keyword>
<evidence type="ECO:0000256" key="10">
    <source>
        <dbReference type="ARBA" id="ARBA00023268"/>
    </source>
</evidence>
<dbReference type="GO" id="GO:0032447">
    <property type="term" value="P:protein urmylation"/>
    <property type="evidence" value="ECO:0007669"/>
    <property type="project" value="TreeGrafter"/>
</dbReference>
<feature type="binding site" evidence="11">
    <location>
        <position position="103"/>
    </location>
    <ligand>
        <name>ATP</name>
        <dbReference type="ChEBI" id="CHEBI:30616"/>
    </ligand>
</feature>
<dbReference type="PANTHER" id="PTHR10953:SF102">
    <property type="entry name" value="ADENYLYLTRANSFERASE AND SULFURTRANSFERASE MOCS3"/>
    <property type="match status" value="1"/>
</dbReference>
<gene>
    <name evidence="14" type="ORF">PSYICH_LOCUS9579</name>
</gene>
<evidence type="ECO:0000259" key="13">
    <source>
        <dbReference type="PROSITE" id="PS50206"/>
    </source>
</evidence>
<dbReference type="Gene3D" id="3.40.50.720">
    <property type="entry name" value="NAD(P)-binding Rossmann-like Domain"/>
    <property type="match status" value="1"/>
</dbReference>
<evidence type="ECO:0000256" key="2">
    <source>
        <dbReference type="ARBA" id="ARBA00022490"/>
    </source>
</evidence>
<name>A0A9P0CYU3_9CUCU</name>
<dbReference type="Proteomes" id="UP001153636">
    <property type="component" value="Chromosome 3"/>
</dbReference>
<keyword evidence="3 11" id="KW-0808">Transferase</keyword>
<dbReference type="GO" id="GO:0005524">
    <property type="term" value="F:ATP binding"/>
    <property type="evidence" value="ECO:0007669"/>
    <property type="project" value="UniProtKB-KW"/>
</dbReference>
<feature type="binding site" evidence="11">
    <location>
        <position position="214"/>
    </location>
    <ligand>
        <name>Zn(2+)</name>
        <dbReference type="ChEBI" id="CHEBI:29105"/>
    </ligand>
</feature>
<dbReference type="EMBL" id="OV651815">
    <property type="protein sequence ID" value="CAH1108748.1"/>
    <property type="molecule type" value="Genomic_DNA"/>
</dbReference>
<protein>
    <recommendedName>
        <fullName evidence="11">Adenylyltransferase and sulfurtransferase MOCS3 homolog</fullName>
    </recommendedName>
    <alternativeName>
        <fullName evidence="11">UBA4 homolog</fullName>
    </alternativeName>
    <alternativeName>
        <fullName evidence="11">Ubiquitin-like protein activator 4 homolog</fullName>
    </alternativeName>
    <domain>
        <recommendedName>
            <fullName evidence="11">Adenylyltransferase</fullName>
            <ecNumber evidence="11">2.7.7.-</ecNumber>
        </recommendedName>
    </domain>
    <domain>
        <recommendedName>
            <fullName evidence="11">Sulfurtransferase</fullName>
            <ecNumber evidence="11">2.8.1.-</ecNumber>
        </recommendedName>
    </domain>
</protein>
<dbReference type="InterPro" id="IPR028885">
    <property type="entry name" value="MOCS3/Uba4"/>
</dbReference>
<dbReference type="GO" id="GO:0005829">
    <property type="term" value="C:cytosol"/>
    <property type="evidence" value="ECO:0007669"/>
    <property type="project" value="UniProtKB-SubCell"/>
</dbReference>
<feature type="binding site" evidence="11">
    <location>
        <position position="289"/>
    </location>
    <ligand>
        <name>Zn(2+)</name>
        <dbReference type="ChEBI" id="CHEBI:29105"/>
    </ligand>
</feature>
<evidence type="ECO:0000256" key="6">
    <source>
        <dbReference type="ARBA" id="ARBA00022741"/>
    </source>
</evidence>
<feature type="active site" description="Cysteine persulfide intermediate; for sulfurtransferase activity" evidence="11">
    <location>
        <position position="393"/>
    </location>
</feature>
<evidence type="ECO:0000256" key="3">
    <source>
        <dbReference type="ARBA" id="ARBA00022679"/>
    </source>
</evidence>
<comment type="similarity">
    <text evidence="11">In the N-terminal section; belongs to the HesA/MoeB/ThiF family. UBA4 subfamily.</text>
</comment>
<keyword evidence="5 11" id="KW-0479">Metal-binding</keyword>
<organism evidence="14 15">
    <name type="scientific">Psylliodes chrysocephalus</name>
    <dbReference type="NCBI Taxonomy" id="3402493"/>
    <lineage>
        <taxon>Eukaryota</taxon>
        <taxon>Metazoa</taxon>
        <taxon>Ecdysozoa</taxon>
        <taxon>Arthropoda</taxon>
        <taxon>Hexapoda</taxon>
        <taxon>Insecta</taxon>
        <taxon>Pterygota</taxon>
        <taxon>Neoptera</taxon>
        <taxon>Endopterygota</taxon>
        <taxon>Coleoptera</taxon>
        <taxon>Polyphaga</taxon>
        <taxon>Cucujiformia</taxon>
        <taxon>Chrysomeloidea</taxon>
        <taxon>Chrysomelidae</taxon>
        <taxon>Galerucinae</taxon>
        <taxon>Alticini</taxon>
        <taxon>Psylliodes</taxon>
    </lineage>
</organism>
<comment type="function">
    <text evidence="11">Plays a central role in 2-thiolation of mcm(5)S(2)U at tRNA wobble positions of cytosolic tRNA(Lys), tRNA(Glu) and tRNA(Gln). Acts by mediating the C-terminal thiocarboxylation of the sulfur carrier URM1. Its N-terminus first activates URM1 as acyl-adenylate (-COAMP), then the persulfide sulfur on the catalytic cysteine is transferred to URM1 to form thiocarboxylation (-COSH) of its C-terminus. The reaction probably involves hydrogen sulfide that is generated from the persulfide intermediate and that acts as nucleophile towards URM1. Subsequently, a transient disulfide bond is formed. Does not use thiosulfate as sulfur donor; NFS1 probably acting as a sulfur donor for thiocarboxylation reactions.</text>
</comment>
<feature type="binding site" evidence="11">
    <location>
        <position position="127"/>
    </location>
    <ligand>
        <name>ATP</name>
        <dbReference type="ChEBI" id="CHEBI:30616"/>
    </ligand>
</feature>
<dbReference type="GO" id="GO:0070566">
    <property type="term" value="F:adenylyltransferase activity"/>
    <property type="evidence" value="ECO:0007669"/>
    <property type="project" value="InterPro"/>
</dbReference>
<dbReference type="GO" id="GO:0006777">
    <property type="term" value="P:Mo-molybdopterin cofactor biosynthetic process"/>
    <property type="evidence" value="ECO:0007669"/>
    <property type="project" value="UniProtKB-UniRule"/>
</dbReference>
<dbReference type="GO" id="GO:0046872">
    <property type="term" value="F:metal ion binding"/>
    <property type="evidence" value="ECO:0007669"/>
    <property type="project" value="UniProtKB-KW"/>
</dbReference>
<comment type="cofactor">
    <cofactor evidence="11">
        <name>Zn(2+)</name>
        <dbReference type="ChEBI" id="CHEBI:29105"/>
    </cofactor>
    <text evidence="11">Binds 1 zinc ion per subunit.</text>
</comment>
<comment type="pathway">
    <text evidence="11">tRNA modification; 5-methoxycarbonylmethyl-2-thiouridine-tRNA biosynthesis.</text>
</comment>
<keyword evidence="4 11" id="KW-0819">tRNA processing</keyword>
<dbReference type="SUPFAM" id="SSF69572">
    <property type="entry name" value="Activating enzymes of the ubiquitin-like proteins"/>
    <property type="match status" value="1"/>
</dbReference>
<dbReference type="OrthoDB" id="10261062at2759"/>
<evidence type="ECO:0000256" key="12">
    <source>
        <dbReference type="SAM" id="Coils"/>
    </source>
</evidence>
<evidence type="ECO:0000313" key="14">
    <source>
        <dbReference type="EMBL" id="CAH1108748.1"/>
    </source>
</evidence>
<dbReference type="PANTHER" id="PTHR10953">
    <property type="entry name" value="UBIQUITIN-ACTIVATING ENZYME E1"/>
    <property type="match status" value="1"/>
</dbReference>
<dbReference type="AlphaFoldDB" id="A0A9P0CYU3"/>
<dbReference type="EC" id="2.8.1.-" evidence="11"/>
<dbReference type="PROSITE" id="PS50206">
    <property type="entry name" value="RHODANESE_3"/>
    <property type="match status" value="1"/>
</dbReference>
<evidence type="ECO:0000256" key="9">
    <source>
        <dbReference type="ARBA" id="ARBA00023150"/>
    </source>
</evidence>
<dbReference type="GO" id="GO:0002143">
    <property type="term" value="P:tRNA wobble position uridine thiolation"/>
    <property type="evidence" value="ECO:0007669"/>
    <property type="project" value="InterPro"/>
</dbReference>
<feature type="active site" description="Glycyl thioester intermediate; for adenylyltransferase activity" evidence="11">
    <location>
        <position position="231"/>
    </location>
</feature>
<dbReference type="InterPro" id="IPR001763">
    <property type="entry name" value="Rhodanese-like_dom"/>
</dbReference>
<reference evidence="14" key="1">
    <citation type="submission" date="2022-01" db="EMBL/GenBank/DDBJ databases">
        <authorList>
            <person name="King R."/>
        </authorList>
    </citation>
    <scope>NUCLEOTIDE SEQUENCE</scope>
</reference>
<feature type="binding site" evidence="11">
    <location>
        <position position="217"/>
    </location>
    <ligand>
        <name>Zn(2+)</name>
        <dbReference type="ChEBI" id="CHEBI:29105"/>
    </ligand>
</feature>
<dbReference type="GO" id="GO:0004792">
    <property type="term" value="F:thiosulfate-cyanide sulfurtransferase activity"/>
    <property type="evidence" value="ECO:0007669"/>
    <property type="project" value="TreeGrafter"/>
</dbReference>
<feature type="coiled-coil region" evidence="12">
    <location>
        <begin position="3"/>
        <end position="34"/>
    </location>
</feature>
<comment type="subcellular location">
    <subcellularLocation>
        <location evidence="1">Cytoplasm</location>
        <location evidence="1">Cytosol</location>
    </subcellularLocation>
</comment>
<evidence type="ECO:0000256" key="1">
    <source>
        <dbReference type="ARBA" id="ARBA00004514"/>
    </source>
</evidence>
<feature type="binding site" evidence="11">
    <location>
        <position position="82"/>
    </location>
    <ligand>
        <name>ATP</name>
        <dbReference type="ChEBI" id="CHEBI:30616"/>
    </ligand>
</feature>
<evidence type="ECO:0000256" key="7">
    <source>
        <dbReference type="ARBA" id="ARBA00022833"/>
    </source>
</evidence>
<proteinExistence type="inferred from homology"/>
<evidence type="ECO:0000256" key="5">
    <source>
        <dbReference type="ARBA" id="ARBA00022723"/>
    </source>
</evidence>
<dbReference type="GO" id="GO:0042292">
    <property type="term" value="F:URM1 activating enzyme activity"/>
    <property type="evidence" value="ECO:0007669"/>
    <property type="project" value="TreeGrafter"/>
</dbReference>
<keyword evidence="15" id="KW-1185">Reference proteome</keyword>
<feature type="domain" description="Rhodanese" evidence="13">
    <location>
        <begin position="336"/>
        <end position="436"/>
    </location>
</feature>
<dbReference type="FunFam" id="3.40.50.720:FF:000033">
    <property type="entry name" value="Adenylyltransferase and sulfurtransferase MOCS3"/>
    <property type="match status" value="1"/>
</dbReference>
<dbReference type="SMART" id="SM00450">
    <property type="entry name" value="RHOD"/>
    <property type="match status" value="1"/>
</dbReference>
<dbReference type="InterPro" id="IPR045886">
    <property type="entry name" value="ThiF/MoeB/HesA"/>
</dbReference>
<evidence type="ECO:0000256" key="8">
    <source>
        <dbReference type="ARBA" id="ARBA00022840"/>
    </source>
</evidence>
<keyword evidence="6 11" id="KW-0547">Nucleotide-binding</keyword>
<keyword evidence="2 11" id="KW-0963">Cytoplasm</keyword>
<accession>A0A9P0CYU3</accession>
<dbReference type="Gene3D" id="3.40.250.10">
    <property type="entry name" value="Rhodanese-like domain"/>
    <property type="match status" value="1"/>
</dbReference>
<dbReference type="Pfam" id="PF00581">
    <property type="entry name" value="Rhodanese"/>
    <property type="match status" value="1"/>
</dbReference>
<dbReference type="EC" id="2.7.7.-" evidence="11"/>
<dbReference type="NCBIfam" id="NF004281">
    <property type="entry name" value="PRK05690.1"/>
    <property type="match status" value="1"/>
</dbReference>
<keyword evidence="7 11" id="KW-0862">Zinc</keyword>
<keyword evidence="10 11" id="KW-0511">Multifunctional enzyme</keyword>